<evidence type="ECO:0000256" key="5">
    <source>
        <dbReference type="ARBA" id="ARBA00022723"/>
    </source>
</evidence>
<dbReference type="InterPro" id="IPR017896">
    <property type="entry name" value="4Fe4S_Fe-S-bd"/>
</dbReference>
<dbReference type="InterPro" id="IPR017900">
    <property type="entry name" value="4Fe4S_Fe_S_CS"/>
</dbReference>
<comment type="similarity">
    <text evidence="2">To ferredoxins from P.putida and C.tartarivorum, ferredoxin I from A.vinelandii, ferredoxin II from D.desulfuricans.</text>
</comment>
<keyword evidence="4" id="KW-0813">Transport</keyword>
<evidence type="ECO:0000256" key="1">
    <source>
        <dbReference type="ARBA" id="ARBA00003208"/>
    </source>
</evidence>
<name>A0A292YLR8_9BACL</name>
<reference evidence="12" key="1">
    <citation type="submission" date="2017-07" db="EMBL/GenBank/DDBJ databases">
        <title>Draft genome sequence of Effusibacillus lacus strain skLN1.</title>
        <authorList>
            <person name="Watanabe M."/>
            <person name="Kojima H."/>
            <person name="Fukui M."/>
        </authorList>
    </citation>
    <scope>NUCLEOTIDE SEQUENCE [LARGE SCALE GENOMIC DNA]</scope>
    <source>
        <strain evidence="12">skLN1</strain>
    </source>
</reference>
<dbReference type="EMBL" id="BDUF01000020">
    <property type="protein sequence ID" value="GAX89410.1"/>
    <property type="molecule type" value="Genomic_DNA"/>
</dbReference>
<feature type="domain" description="4Fe-4S ferredoxin-type" evidence="10">
    <location>
        <begin position="20"/>
        <end position="51"/>
    </location>
</feature>
<dbReference type="PROSITE" id="PS00198">
    <property type="entry name" value="4FE4S_FER_1"/>
    <property type="match status" value="1"/>
</dbReference>
<evidence type="ECO:0000256" key="2">
    <source>
        <dbReference type="ARBA" id="ARBA00009192"/>
    </source>
</evidence>
<dbReference type="Proteomes" id="UP000217785">
    <property type="component" value="Unassembled WGS sequence"/>
</dbReference>
<dbReference type="Pfam" id="PF05187">
    <property type="entry name" value="Fer4_ETF_QO"/>
    <property type="match status" value="1"/>
</dbReference>
<evidence type="ECO:0000313" key="11">
    <source>
        <dbReference type="EMBL" id="GAX89410.1"/>
    </source>
</evidence>
<dbReference type="PANTHER" id="PTHR43082">
    <property type="entry name" value="FERREDOXIN-LIKE"/>
    <property type="match status" value="1"/>
</dbReference>
<protein>
    <recommendedName>
        <fullName evidence="3">Ferredoxin-like protein</fullName>
    </recommendedName>
</protein>
<accession>A0A292YLR8</accession>
<evidence type="ECO:0000256" key="3">
    <source>
        <dbReference type="ARBA" id="ARBA00020378"/>
    </source>
</evidence>
<sequence length="92" mass="10550">MSATIEEKLFTIRYKVDHQSHLIIKDQDVCMKCTTKECTHFCPADVYAWEGNFTSVAFENCIECGTCRIGCPTYNIEWVYPKGGYGITYKFG</sequence>
<keyword evidence="9" id="KW-0535">Nitrogen fixation</keyword>
<evidence type="ECO:0000313" key="12">
    <source>
        <dbReference type="Proteomes" id="UP000217785"/>
    </source>
</evidence>
<dbReference type="SUPFAM" id="SSF54862">
    <property type="entry name" value="4Fe-4S ferredoxins"/>
    <property type="match status" value="1"/>
</dbReference>
<dbReference type="AlphaFoldDB" id="A0A292YLR8"/>
<evidence type="ECO:0000259" key="10">
    <source>
        <dbReference type="PROSITE" id="PS51379"/>
    </source>
</evidence>
<keyword evidence="12" id="KW-1185">Reference proteome</keyword>
<evidence type="ECO:0000256" key="6">
    <source>
        <dbReference type="ARBA" id="ARBA00022982"/>
    </source>
</evidence>
<gene>
    <name evidence="11" type="ORF">EFBL_1028</name>
</gene>
<keyword evidence="8" id="KW-0411">Iron-sulfur</keyword>
<dbReference type="PIRSF" id="PIRSF036548">
    <property type="entry name" value="Fdx_FixX"/>
    <property type="match status" value="1"/>
</dbReference>
<dbReference type="GO" id="GO:0051536">
    <property type="term" value="F:iron-sulfur cluster binding"/>
    <property type="evidence" value="ECO:0007669"/>
    <property type="project" value="UniProtKB-KW"/>
</dbReference>
<evidence type="ECO:0000256" key="8">
    <source>
        <dbReference type="ARBA" id="ARBA00023014"/>
    </source>
</evidence>
<evidence type="ECO:0000256" key="9">
    <source>
        <dbReference type="ARBA" id="ARBA00023231"/>
    </source>
</evidence>
<comment type="caution">
    <text evidence="11">The sequence shown here is derived from an EMBL/GenBank/DDBJ whole genome shotgun (WGS) entry which is preliminary data.</text>
</comment>
<dbReference type="PROSITE" id="PS51379">
    <property type="entry name" value="4FE4S_FER_2"/>
    <property type="match status" value="2"/>
</dbReference>
<dbReference type="RefSeq" id="WP_172899644.1">
    <property type="nucleotide sequence ID" value="NZ_BDUF01000020.1"/>
</dbReference>
<dbReference type="InterPro" id="IPR012206">
    <property type="entry name" value="Fd_FixX"/>
</dbReference>
<keyword evidence="5" id="KW-0479">Metal-binding</keyword>
<dbReference type="InterPro" id="IPR007859">
    <property type="entry name" value="ETF-QO/FixX_C"/>
</dbReference>
<keyword evidence="6" id="KW-0249">Electron transport</keyword>
<dbReference type="PANTHER" id="PTHR43082:SF3">
    <property type="entry name" value="FERREDOXIN-LIKE PROTEIN YDIT"/>
    <property type="match status" value="1"/>
</dbReference>
<organism evidence="11 12">
    <name type="scientific">Effusibacillus lacus</name>
    <dbReference type="NCBI Taxonomy" id="1348429"/>
    <lineage>
        <taxon>Bacteria</taxon>
        <taxon>Bacillati</taxon>
        <taxon>Bacillota</taxon>
        <taxon>Bacilli</taxon>
        <taxon>Bacillales</taxon>
        <taxon>Alicyclobacillaceae</taxon>
        <taxon>Effusibacillus</taxon>
    </lineage>
</organism>
<proteinExistence type="predicted"/>
<evidence type="ECO:0000256" key="7">
    <source>
        <dbReference type="ARBA" id="ARBA00023004"/>
    </source>
</evidence>
<dbReference type="Gene3D" id="3.30.70.20">
    <property type="match status" value="1"/>
</dbReference>
<dbReference type="GO" id="GO:0005506">
    <property type="term" value="F:iron ion binding"/>
    <property type="evidence" value="ECO:0007669"/>
    <property type="project" value="InterPro"/>
</dbReference>
<feature type="domain" description="4Fe-4S ferredoxin-type" evidence="10">
    <location>
        <begin position="52"/>
        <end position="81"/>
    </location>
</feature>
<evidence type="ECO:0000256" key="4">
    <source>
        <dbReference type="ARBA" id="ARBA00022448"/>
    </source>
</evidence>
<comment type="function">
    <text evidence="1">Could be a 3Fe-4S cluster-containing protein.</text>
</comment>
<keyword evidence="7" id="KW-0408">Iron</keyword>